<sequence>MARLTNVLLVSAAAIASTSAFAPSKSFVAQRTAQMDPLKESFGFDFAEDSNGNQVPQLRGEAAYKEFVGDGAFLNEQYPVIKRVRELDLIKKTAEYGILSKLEKNGVDLETIESLLPTIEDLGLLSTAGNNQQLLVNLVAFFAVEGAPFLLPLIAGALDIGPAAFYGGAAAFAGLEGFLLVNNVEVPFVGLSAGAVAGLLLVPLTLATGGAGVLLASAKK</sequence>
<feature type="signal peptide" evidence="2">
    <location>
        <begin position="1"/>
        <end position="20"/>
    </location>
</feature>
<keyword evidence="1" id="KW-0472">Membrane</keyword>
<accession>A0A7S2IHH6</accession>
<dbReference type="InterPro" id="IPR009500">
    <property type="entry name" value="DUF1118"/>
</dbReference>
<dbReference type="EMBL" id="HBGV01019888">
    <property type="protein sequence ID" value="CAD9519689.1"/>
    <property type="molecule type" value="Transcribed_RNA"/>
</dbReference>
<gene>
    <name evidence="3" type="ORF">HTAM1171_LOCUS12386</name>
</gene>
<organism evidence="3">
    <name type="scientific">Helicotheca tamesis</name>
    <dbReference type="NCBI Taxonomy" id="374047"/>
    <lineage>
        <taxon>Eukaryota</taxon>
        <taxon>Sar</taxon>
        <taxon>Stramenopiles</taxon>
        <taxon>Ochrophyta</taxon>
        <taxon>Bacillariophyta</taxon>
        <taxon>Mediophyceae</taxon>
        <taxon>Lithodesmiophycidae</taxon>
        <taxon>Lithodesmiales</taxon>
        <taxon>Lithodesmiaceae</taxon>
        <taxon>Helicotheca</taxon>
    </lineage>
</organism>
<keyword evidence="1" id="KW-0812">Transmembrane</keyword>
<dbReference type="AlphaFoldDB" id="A0A7S2IHH6"/>
<feature type="transmembrane region" description="Helical" evidence="1">
    <location>
        <begin position="163"/>
        <end position="181"/>
    </location>
</feature>
<dbReference type="Pfam" id="PF06549">
    <property type="entry name" value="DUF1118"/>
    <property type="match status" value="1"/>
</dbReference>
<proteinExistence type="predicted"/>
<name>A0A7S2IHH6_9STRA</name>
<evidence type="ECO:0000313" key="3">
    <source>
        <dbReference type="EMBL" id="CAD9519689.1"/>
    </source>
</evidence>
<evidence type="ECO:0000256" key="2">
    <source>
        <dbReference type="SAM" id="SignalP"/>
    </source>
</evidence>
<reference evidence="3" key="1">
    <citation type="submission" date="2021-01" db="EMBL/GenBank/DDBJ databases">
        <authorList>
            <person name="Corre E."/>
            <person name="Pelletier E."/>
            <person name="Niang G."/>
            <person name="Scheremetjew M."/>
            <person name="Finn R."/>
            <person name="Kale V."/>
            <person name="Holt S."/>
            <person name="Cochrane G."/>
            <person name="Meng A."/>
            <person name="Brown T."/>
            <person name="Cohen L."/>
        </authorList>
    </citation>
    <scope>NUCLEOTIDE SEQUENCE</scope>
    <source>
        <strain evidence="3">CCMP826</strain>
    </source>
</reference>
<feature type="chain" id="PRO_5030766475" evidence="2">
    <location>
        <begin position="21"/>
        <end position="220"/>
    </location>
</feature>
<feature type="transmembrane region" description="Helical" evidence="1">
    <location>
        <begin position="193"/>
        <end position="216"/>
    </location>
</feature>
<protein>
    <submittedName>
        <fullName evidence="3">Uncharacterized protein</fullName>
    </submittedName>
</protein>
<keyword evidence="2" id="KW-0732">Signal</keyword>
<evidence type="ECO:0000256" key="1">
    <source>
        <dbReference type="SAM" id="Phobius"/>
    </source>
</evidence>
<feature type="transmembrane region" description="Helical" evidence="1">
    <location>
        <begin position="134"/>
        <end position="156"/>
    </location>
</feature>
<keyword evidence="1" id="KW-1133">Transmembrane helix</keyword>